<feature type="compositionally biased region" description="Polar residues" evidence="1">
    <location>
        <begin position="64"/>
        <end position="73"/>
    </location>
</feature>
<dbReference type="EMBL" id="CP058909">
    <property type="protein sequence ID" value="QLH82524.1"/>
    <property type="molecule type" value="Genomic_DNA"/>
</dbReference>
<dbReference type="EMBL" id="CP058909">
    <property type="protein sequence ID" value="QLH82468.1"/>
    <property type="molecule type" value="Genomic_DNA"/>
</dbReference>
<evidence type="ECO:0000313" key="3">
    <source>
        <dbReference type="EMBL" id="QLH82524.1"/>
    </source>
</evidence>
<dbReference type="Proteomes" id="UP000509346">
    <property type="component" value="Chromosome"/>
</dbReference>
<proteinExistence type="predicted"/>
<dbReference type="AlphaFoldDB" id="A0A7D5P9Z8"/>
<keyword evidence="4" id="KW-1185">Reference proteome</keyword>
<dbReference type="OrthoDB" id="321023at2157"/>
<dbReference type="GeneID" id="56083576"/>
<protein>
    <submittedName>
        <fullName evidence="3">Uncharacterized protein</fullName>
    </submittedName>
</protein>
<accession>A0A7D5P9Z8</accession>
<evidence type="ECO:0000256" key="1">
    <source>
        <dbReference type="SAM" id="MobiDB-lite"/>
    </source>
</evidence>
<dbReference type="KEGG" id="hpel:HZS54_13265"/>
<dbReference type="KEGG" id="hpel:HZS54_12960"/>
<feature type="compositionally biased region" description="Basic and acidic residues" evidence="1">
    <location>
        <begin position="52"/>
        <end position="63"/>
    </location>
</feature>
<evidence type="ECO:0000313" key="4">
    <source>
        <dbReference type="Proteomes" id="UP000509346"/>
    </source>
</evidence>
<reference evidence="3 4" key="1">
    <citation type="submission" date="2020-07" db="EMBL/GenBank/DDBJ databases">
        <title>Halosimplex litoreum sp. nov. and Halosimplex rubrum sp. nov., isolated from different salt environments.</title>
        <authorList>
            <person name="Cui H."/>
        </authorList>
    </citation>
    <scope>NUCLEOTIDE SEQUENCE [LARGE SCALE GENOMIC DNA]</scope>
    <source>
        <strain evidence="3 4">R2</strain>
    </source>
</reference>
<sequence>MIAQNQSVIAQVNGNESYVDGTADGATLPGTGVEWYRDSDGNVQVRQVGADSKTKRVAREQRNPSRSLGQTGESPLDDGYDAGNDLETVGFRRFDRARLRKSSNASADPTDAEAAWDQDGKITDEGGTVDGTNSPTEFVGRVVEEITRSDEDNLLVVEFY</sequence>
<name>A0A7D5P9Z8_9EURY</name>
<organism evidence="3 4">
    <name type="scientific">Halosimplex pelagicum</name>
    <dbReference type="NCBI Taxonomy" id="869886"/>
    <lineage>
        <taxon>Archaea</taxon>
        <taxon>Methanobacteriati</taxon>
        <taxon>Methanobacteriota</taxon>
        <taxon>Stenosarchaea group</taxon>
        <taxon>Halobacteria</taxon>
        <taxon>Halobacteriales</taxon>
        <taxon>Haloarculaceae</taxon>
        <taxon>Halosimplex</taxon>
    </lineage>
</organism>
<dbReference type="RefSeq" id="WP_179917563.1">
    <property type="nucleotide sequence ID" value="NZ_CP058909.1"/>
</dbReference>
<evidence type="ECO:0000313" key="2">
    <source>
        <dbReference type="EMBL" id="QLH82468.1"/>
    </source>
</evidence>
<feature type="region of interest" description="Disordered" evidence="1">
    <location>
        <begin position="47"/>
        <end position="85"/>
    </location>
</feature>
<feature type="region of interest" description="Disordered" evidence="1">
    <location>
        <begin position="98"/>
        <end position="135"/>
    </location>
</feature>
<gene>
    <name evidence="2" type="ORF">HZS54_12960</name>
    <name evidence="3" type="ORF">HZS54_13265</name>
</gene>